<dbReference type="SUPFAM" id="SSF48439">
    <property type="entry name" value="Protein prenylyltransferase"/>
    <property type="match status" value="1"/>
</dbReference>
<reference evidence="11" key="1">
    <citation type="submission" date="2012-09" db="EMBL/GenBank/DDBJ databases">
        <authorList>
            <person name="Martin A.A."/>
        </authorList>
    </citation>
    <scope>NUCLEOTIDE SEQUENCE</scope>
</reference>
<evidence type="ECO:0000256" key="7">
    <source>
        <dbReference type="ARBA" id="ARBA00031267"/>
    </source>
</evidence>
<dbReference type="SUPFAM" id="SSF52058">
    <property type="entry name" value="L domain-like"/>
    <property type="match status" value="1"/>
</dbReference>
<evidence type="ECO:0000256" key="4">
    <source>
        <dbReference type="ARBA" id="ARBA00022602"/>
    </source>
</evidence>
<evidence type="ECO:0000313" key="12">
    <source>
        <dbReference type="WBParaSite" id="ACAC_0000717801-mRNA-1"/>
    </source>
</evidence>
<keyword evidence="5 9" id="KW-0808">Transferase</keyword>
<reference evidence="12" key="2">
    <citation type="submission" date="2017-02" db="UniProtKB">
        <authorList>
            <consortium name="WormBaseParasite"/>
        </authorList>
    </citation>
    <scope>IDENTIFICATION</scope>
</reference>
<keyword evidence="10" id="KW-0812">Transmembrane</keyword>
<dbReference type="Proteomes" id="UP000035642">
    <property type="component" value="Unassembled WGS sequence"/>
</dbReference>
<evidence type="ECO:0000256" key="1">
    <source>
        <dbReference type="ARBA" id="ARBA00006734"/>
    </source>
</evidence>
<name>A0A0K0DAA9_ANGCA</name>
<comment type="catalytic activity">
    <reaction evidence="8 9">
        <text>geranylgeranyl diphosphate + L-cysteinyl-[protein] = S-geranylgeranyl-L-cysteinyl-[protein] + diphosphate</text>
        <dbReference type="Rhea" id="RHEA:21240"/>
        <dbReference type="Rhea" id="RHEA-COMP:10131"/>
        <dbReference type="Rhea" id="RHEA-COMP:11537"/>
        <dbReference type="ChEBI" id="CHEBI:29950"/>
        <dbReference type="ChEBI" id="CHEBI:33019"/>
        <dbReference type="ChEBI" id="CHEBI:57533"/>
        <dbReference type="ChEBI" id="CHEBI:86021"/>
        <dbReference type="EC" id="2.5.1.60"/>
    </reaction>
</comment>
<evidence type="ECO:0000256" key="8">
    <source>
        <dbReference type="ARBA" id="ARBA00047658"/>
    </source>
</evidence>
<evidence type="ECO:0000256" key="5">
    <source>
        <dbReference type="ARBA" id="ARBA00022679"/>
    </source>
</evidence>
<sequence length="538" mass="62024">MHFVKKVPTTDEERAVKEKERAIKLKTFCAVRDRIFEKRAKGELDDEILTLTQKLLEKNPDVYTFWNIRRETINKKIKDLRELEVKSKGSTKVEDLLRAELFLTQLCLEANHKSYSAWFHRGWVLQQQEHPGVKTELMLCDKALKLDCRNFHTWDHRRVVAKLCSLGWSDELEFCNRLIDQNFSNYSAWHYRAALHLMVGTTNKNFKGLDEITINDELKKVTSAFFTDPDDQSAWMYTRFLLEMDSKRPKSLVPCVPLTVSFHGNNTTVVMSKTCTIDEVLAFVSTSEEAPWKGISALSPEPDSARIWQCMSSVPCIVRPEIGKNVTVDITEQPYANRVCPKCQIFVVFFYQISTFSLFFWVRYVYVFCLLEIDPVTHHEEILSLLEMLATELDVSRREIYKTMASRQILNQILTTQLSVRGAQLTSLDGVELLAGLVTTLDVSENHLRNLDEVLMPNLQYLTANENPIVRLVPNITLCNVKFLALGACHINDVDCVLPALKRMCALERFLYCETPLVSKTEDLAKELPSIRLIPHYL</sequence>
<keyword evidence="10" id="KW-0472">Membrane</keyword>
<evidence type="ECO:0000256" key="10">
    <source>
        <dbReference type="SAM" id="Phobius"/>
    </source>
</evidence>
<dbReference type="GO" id="GO:0005968">
    <property type="term" value="C:Rab-protein geranylgeranyltransferase complex"/>
    <property type="evidence" value="ECO:0007669"/>
    <property type="project" value="TreeGrafter"/>
</dbReference>
<evidence type="ECO:0000256" key="6">
    <source>
        <dbReference type="ARBA" id="ARBA00022737"/>
    </source>
</evidence>
<keyword evidence="11" id="KW-1185">Reference proteome</keyword>
<feature type="transmembrane region" description="Helical" evidence="10">
    <location>
        <begin position="345"/>
        <end position="366"/>
    </location>
</feature>
<dbReference type="PANTHER" id="PTHR11129:SF2">
    <property type="entry name" value="GERANYLGERANYL TRANSFERASE TYPE-2 SUBUNIT ALPHA"/>
    <property type="match status" value="1"/>
</dbReference>
<evidence type="ECO:0000256" key="3">
    <source>
        <dbReference type="ARBA" id="ARBA00014772"/>
    </source>
</evidence>
<dbReference type="AlphaFoldDB" id="A0A0K0DAA9"/>
<evidence type="ECO:0000256" key="2">
    <source>
        <dbReference type="ARBA" id="ARBA00012656"/>
    </source>
</evidence>
<evidence type="ECO:0000313" key="11">
    <source>
        <dbReference type="Proteomes" id="UP000035642"/>
    </source>
</evidence>
<comment type="function">
    <text evidence="9">Catalyzes the transfer of a geranyl-geranyl moiety from geranyl-geranyl pyrophosphate to cysteines occuring in specific C-terminal amino acid sequences.</text>
</comment>
<proteinExistence type="inferred from homology"/>
<dbReference type="GO" id="GO:0004663">
    <property type="term" value="F:Rab geranylgeranyltransferase activity"/>
    <property type="evidence" value="ECO:0007669"/>
    <property type="project" value="UniProtKB-UniRule"/>
</dbReference>
<keyword evidence="10" id="KW-1133">Transmembrane helix</keyword>
<dbReference type="PANTHER" id="PTHR11129">
    <property type="entry name" value="PROTEIN FARNESYLTRANSFERASE ALPHA SUBUNIT/RAB GERANYLGERANYL TRANSFERASE ALPHA SUBUNIT"/>
    <property type="match status" value="1"/>
</dbReference>
<dbReference type="InterPro" id="IPR032675">
    <property type="entry name" value="LRR_dom_sf"/>
</dbReference>
<protein>
    <recommendedName>
        <fullName evidence="3 9">Geranylgeranyl transferase type-2 subunit alpha</fullName>
        <ecNumber evidence="2 9">2.5.1.60</ecNumber>
    </recommendedName>
    <alternativeName>
        <fullName evidence="7 9">Geranylgeranyl transferase type II subunit alpha</fullName>
    </alternativeName>
</protein>
<dbReference type="WBParaSite" id="ACAC_0000717801-mRNA-1">
    <property type="protein sequence ID" value="ACAC_0000717801-mRNA-1"/>
    <property type="gene ID" value="ACAC_0000717801"/>
</dbReference>
<dbReference type="Gene3D" id="1.25.40.120">
    <property type="entry name" value="Protein prenylyltransferase"/>
    <property type="match status" value="1"/>
</dbReference>
<organism evidence="11 12">
    <name type="scientific">Angiostrongylus cantonensis</name>
    <name type="common">Rat lungworm</name>
    <dbReference type="NCBI Taxonomy" id="6313"/>
    <lineage>
        <taxon>Eukaryota</taxon>
        <taxon>Metazoa</taxon>
        <taxon>Ecdysozoa</taxon>
        <taxon>Nematoda</taxon>
        <taxon>Chromadorea</taxon>
        <taxon>Rhabditida</taxon>
        <taxon>Rhabditina</taxon>
        <taxon>Rhabditomorpha</taxon>
        <taxon>Strongyloidea</taxon>
        <taxon>Metastrongylidae</taxon>
        <taxon>Angiostrongylus</taxon>
    </lineage>
</organism>
<dbReference type="STRING" id="6313.A0A0K0DAA9"/>
<evidence type="ECO:0000256" key="9">
    <source>
        <dbReference type="RuleBase" id="RU367120"/>
    </source>
</evidence>
<dbReference type="Gene3D" id="3.80.10.10">
    <property type="entry name" value="Ribonuclease Inhibitor"/>
    <property type="match status" value="1"/>
</dbReference>
<dbReference type="Pfam" id="PF01239">
    <property type="entry name" value="PPTA"/>
    <property type="match status" value="4"/>
</dbReference>
<comment type="similarity">
    <text evidence="1 9">Belongs to the protein prenyltransferase subunit alpha family.</text>
</comment>
<dbReference type="FunFam" id="1.25.40.120:FF:000035">
    <property type="entry name" value="Geranylgeranyl transferase type-2 subunit alpha"/>
    <property type="match status" value="1"/>
</dbReference>
<dbReference type="GO" id="GO:0097354">
    <property type="term" value="P:prenylation"/>
    <property type="evidence" value="ECO:0007669"/>
    <property type="project" value="UniProtKB-UniRule"/>
</dbReference>
<dbReference type="PROSITE" id="PS51147">
    <property type="entry name" value="PFTA"/>
    <property type="match status" value="5"/>
</dbReference>
<dbReference type="EC" id="2.5.1.60" evidence="2 9"/>
<keyword evidence="6" id="KW-0677">Repeat</keyword>
<accession>A0A0K0DAA9</accession>
<dbReference type="InterPro" id="IPR002088">
    <property type="entry name" value="Prenyl_trans_a"/>
</dbReference>
<keyword evidence="4 9" id="KW-0637">Prenyltransferase</keyword>